<protein>
    <submittedName>
        <fullName evidence="2">Divalent-cation tolerance protein CutA</fullName>
    </submittedName>
</protein>
<dbReference type="InterPro" id="IPR011322">
    <property type="entry name" value="N-reg_PII-like_a/b"/>
</dbReference>
<name>A0A511N0X7_DEIC1</name>
<dbReference type="InterPro" id="IPR015867">
    <property type="entry name" value="N-reg_PII/ATP_PRibTrfase_C"/>
</dbReference>
<evidence type="ECO:0000313" key="2">
    <source>
        <dbReference type="EMBL" id="GEM46525.1"/>
    </source>
</evidence>
<dbReference type="Pfam" id="PF03091">
    <property type="entry name" value="CutA1"/>
    <property type="match status" value="1"/>
</dbReference>
<organism evidence="2 3">
    <name type="scientific">Deinococcus cellulosilyticus (strain DSM 18568 / NBRC 106333 / KACC 11606 / 5516J-15)</name>
    <dbReference type="NCBI Taxonomy" id="1223518"/>
    <lineage>
        <taxon>Bacteria</taxon>
        <taxon>Thermotogati</taxon>
        <taxon>Deinococcota</taxon>
        <taxon>Deinococci</taxon>
        <taxon>Deinococcales</taxon>
        <taxon>Deinococcaceae</taxon>
        <taxon>Deinococcus</taxon>
    </lineage>
</organism>
<dbReference type="GO" id="GO:0005507">
    <property type="term" value="F:copper ion binding"/>
    <property type="evidence" value="ECO:0007669"/>
    <property type="project" value="TreeGrafter"/>
</dbReference>
<comment type="similarity">
    <text evidence="1">Belongs to the CutA family.</text>
</comment>
<proteinExistence type="inferred from homology"/>
<dbReference type="AlphaFoldDB" id="A0A511N0X7"/>
<gene>
    <name evidence="2" type="primary">cutA</name>
    <name evidence="2" type="ORF">DC3_21600</name>
</gene>
<dbReference type="InterPro" id="IPR004323">
    <property type="entry name" value="Ion_tolerance_CutA"/>
</dbReference>
<reference evidence="2 3" key="1">
    <citation type="submission" date="2019-07" db="EMBL/GenBank/DDBJ databases">
        <title>Whole genome shotgun sequence of Deinococcus cellulosilyticus NBRC 106333.</title>
        <authorList>
            <person name="Hosoyama A."/>
            <person name="Uohara A."/>
            <person name="Ohji S."/>
            <person name="Ichikawa N."/>
        </authorList>
    </citation>
    <scope>NUCLEOTIDE SEQUENCE [LARGE SCALE GENOMIC DNA]</scope>
    <source>
        <strain evidence="2 3">NBRC 106333</strain>
    </source>
</reference>
<evidence type="ECO:0000313" key="3">
    <source>
        <dbReference type="Proteomes" id="UP000321306"/>
    </source>
</evidence>
<dbReference type="RefSeq" id="WP_146884338.1">
    <property type="nucleotide sequence ID" value="NZ_BJXB01000008.1"/>
</dbReference>
<dbReference type="Proteomes" id="UP000321306">
    <property type="component" value="Unassembled WGS sequence"/>
</dbReference>
<dbReference type="SUPFAM" id="SSF54913">
    <property type="entry name" value="GlnB-like"/>
    <property type="match status" value="1"/>
</dbReference>
<accession>A0A511N0X7</accession>
<dbReference type="OrthoDB" id="37622at2"/>
<dbReference type="GO" id="GO:0010038">
    <property type="term" value="P:response to metal ion"/>
    <property type="evidence" value="ECO:0007669"/>
    <property type="project" value="InterPro"/>
</dbReference>
<dbReference type="Gene3D" id="3.30.70.120">
    <property type="match status" value="1"/>
</dbReference>
<evidence type="ECO:0000256" key="1">
    <source>
        <dbReference type="ARBA" id="ARBA00010169"/>
    </source>
</evidence>
<dbReference type="PANTHER" id="PTHR23419:SF8">
    <property type="entry name" value="FI09726P"/>
    <property type="match status" value="1"/>
</dbReference>
<comment type="caution">
    <text evidence="2">The sequence shown here is derived from an EMBL/GenBank/DDBJ whole genome shotgun (WGS) entry which is preliminary data.</text>
</comment>
<sequence>MANPAFQMVLVTAPDLEGARTLAHTLLQEKHCACVNLIPQILSLYHWQGEIHQDSEILMLIKTTTEKYAALEQRILELHPYDTPEVIALDIKEGQEKYLRWIAESTR</sequence>
<dbReference type="PANTHER" id="PTHR23419">
    <property type="entry name" value="DIVALENT CATION TOLERANCE CUTA-RELATED"/>
    <property type="match status" value="1"/>
</dbReference>
<keyword evidence="3" id="KW-1185">Reference proteome</keyword>
<dbReference type="EMBL" id="BJXB01000008">
    <property type="protein sequence ID" value="GEM46525.1"/>
    <property type="molecule type" value="Genomic_DNA"/>
</dbReference>